<dbReference type="PANTHER" id="PTHR48111:SF1">
    <property type="entry name" value="TWO-COMPONENT RESPONSE REGULATOR ORR33"/>
    <property type="match status" value="1"/>
</dbReference>
<evidence type="ECO:0000256" key="7">
    <source>
        <dbReference type="PROSITE-ProRule" id="PRU01091"/>
    </source>
</evidence>
<evidence type="ECO:0000256" key="5">
    <source>
        <dbReference type="ARBA" id="ARBA00023163"/>
    </source>
</evidence>
<evidence type="ECO:0000256" key="6">
    <source>
        <dbReference type="PROSITE-ProRule" id="PRU00169"/>
    </source>
</evidence>
<dbReference type="GO" id="GO:0000976">
    <property type="term" value="F:transcription cis-regulatory region binding"/>
    <property type="evidence" value="ECO:0007669"/>
    <property type="project" value="TreeGrafter"/>
</dbReference>
<dbReference type="Proteomes" id="UP000186074">
    <property type="component" value="Chromosome"/>
</dbReference>
<keyword evidence="5" id="KW-0804">Transcription</keyword>
<dbReference type="GO" id="GO:0000156">
    <property type="term" value="F:phosphorelay response regulator activity"/>
    <property type="evidence" value="ECO:0007669"/>
    <property type="project" value="TreeGrafter"/>
</dbReference>
<keyword evidence="3" id="KW-0805">Transcription regulation</keyword>
<protein>
    <submittedName>
        <fullName evidence="10">DNA-binding response regulator</fullName>
    </submittedName>
</protein>
<feature type="modified residue" description="4-aspartylphosphate" evidence="6">
    <location>
        <position position="50"/>
    </location>
</feature>
<organism evidence="10 11">
    <name type="scientific">Poseidonibacter parvus</name>
    <dbReference type="NCBI Taxonomy" id="1850254"/>
    <lineage>
        <taxon>Bacteria</taxon>
        <taxon>Pseudomonadati</taxon>
        <taxon>Campylobacterota</taxon>
        <taxon>Epsilonproteobacteria</taxon>
        <taxon>Campylobacterales</taxon>
        <taxon>Arcobacteraceae</taxon>
        <taxon>Poseidonibacter</taxon>
    </lineage>
</organism>
<dbReference type="InterPro" id="IPR011006">
    <property type="entry name" value="CheY-like_superfamily"/>
</dbReference>
<dbReference type="Gene3D" id="1.10.10.10">
    <property type="entry name" value="Winged helix-like DNA-binding domain superfamily/Winged helix DNA-binding domain"/>
    <property type="match status" value="1"/>
</dbReference>
<evidence type="ECO:0000256" key="1">
    <source>
        <dbReference type="ARBA" id="ARBA00022553"/>
    </source>
</evidence>
<feature type="DNA-binding region" description="OmpR/PhoB-type" evidence="7">
    <location>
        <begin position="119"/>
        <end position="213"/>
    </location>
</feature>
<dbReference type="AlphaFoldDB" id="A0A1P8KJD7"/>
<keyword evidence="11" id="KW-1185">Reference proteome</keyword>
<evidence type="ECO:0000259" key="9">
    <source>
        <dbReference type="PROSITE" id="PS51755"/>
    </source>
</evidence>
<keyword evidence="4 7" id="KW-0238">DNA-binding</keyword>
<dbReference type="CDD" id="cd00383">
    <property type="entry name" value="trans_reg_C"/>
    <property type="match status" value="1"/>
</dbReference>
<dbReference type="RefSeq" id="WP_076083571.1">
    <property type="nucleotide sequence ID" value="NZ_CP019070.1"/>
</dbReference>
<accession>A0A1P8KJD7</accession>
<dbReference type="GO" id="GO:0006355">
    <property type="term" value="P:regulation of DNA-templated transcription"/>
    <property type="evidence" value="ECO:0007669"/>
    <property type="project" value="InterPro"/>
</dbReference>
<sequence>MKVLVLEDNERLLNVIKSALVKENYVVDTFTDGDDALNALENGYNCFILDINVPNIDGISLLELLRINHKDTPVIIISSNHDFEKIQKSYDLGCDDYIKKPFFILELVQKVKKFCKLQKKFLEFSSDYKYDFINHILYKENKEIELTKKEILFLELFSKNLHHIATYEELEEYVWEGENTNLVNIRAMIKRLRKKIPYESVVIVKGMGYSLSKDTKLV</sequence>
<dbReference type="PROSITE" id="PS51755">
    <property type="entry name" value="OMPR_PHOB"/>
    <property type="match status" value="1"/>
</dbReference>
<feature type="domain" description="Response regulatory" evidence="8">
    <location>
        <begin position="2"/>
        <end position="115"/>
    </location>
</feature>
<dbReference type="SMART" id="SM00862">
    <property type="entry name" value="Trans_reg_C"/>
    <property type="match status" value="1"/>
</dbReference>
<proteinExistence type="predicted"/>
<reference evidence="10 11" key="1">
    <citation type="submission" date="2017-01" db="EMBL/GenBank/DDBJ databases">
        <title>Genome sequencing of Arcobacter sp. LPB0137.</title>
        <authorList>
            <person name="Lee G.-W."/>
            <person name="Yi H."/>
        </authorList>
    </citation>
    <scope>NUCLEOTIDE SEQUENCE [LARGE SCALE GENOMIC DNA]</scope>
    <source>
        <strain evidence="10 11">LPB0137</strain>
    </source>
</reference>
<dbReference type="KEGG" id="alp:LPB137_01760"/>
<gene>
    <name evidence="10" type="ORF">LPB137_01760</name>
</gene>
<dbReference type="OrthoDB" id="5343355at2"/>
<dbReference type="InterPro" id="IPR036388">
    <property type="entry name" value="WH-like_DNA-bd_sf"/>
</dbReference>
<dbReference type="GO" id="GO:0032993">
    <property type="term" value="C:protein-DNA complex"/>
    <property type="evidence" value="ECO:0007669"/>
    <property type="project" value="TreeGrafter"/>
</dbReference>
<evidence type="ECO:0000259" key="8">
    <source>
        <dbReference type="PROSITE" id="PS50110"/>
    </source>
</evidence>
<dbReference type="Gene3D" id="3.40.50.2300">
    <property type="match status" value="1"/>
</dbReference>
<dbReference type="InterPro" id="IPR039420">
    <property type="entry name" value="WalR-like"/>
</dbReference>
<dbReference type="Pfam" id="PF00072">
    <property type="entry name" value="Response_reg"/>
    <property type="match status" value="1"/>
</dbReference>
<dbReference type="STRING" id="1850254.LPB137_01760"/>
<keyword evidence="1 6" id="KW-0597">Phosphoprotein</keyword>
<dbReference type="SMART" id="SM00448">
    <property type="entry name" value="REC"/>
    <property type="match status" value="1"/>
</dbReference>
<dbReference type="InterPro" id="IPR001867">
    <property type="entry name" value="OmpR/PhoB-type_DNA-bd"/>
</dbReference>
<dbReference type="EMBL" id="CP019070">
    <property type="protein sequence ID" value="APW64655.1"/>
    <property type="molecule type" value="Genomic_DNA"/>
</dbReference>
<evidence type="ECO:0000256" key="2">
    <source>
        <dbReference type="ARBA" id="ARBA00023012"/>
    </source>
</evidence>
<evidence type="ECO:0000313" key="10">
    <source>
        <dbReference type="EMBL" id="APW64655.1"/>
    </source>
</evidence>
<keyword evidence="2" id="KW-0902">Two-component regulatory system</keyword>
<evidence type="ECO:0000256" key="4">
    <source>
        <dbReference type="ARBA" id="ARBA00023125"/>
    </source>
</evidence>
<evidence type="ECO:0000256" key="3">
    <source>
        <dbReference type="ARBA" id="ARBA00023015"/>
    </source>
</evidence>
<dbReference type="Pfam" id="PF00486">
    <property type="entry name" value="Trans_reg_C"/>
    <property type="match status" value="1"/>
</dbReference>
<evidence type="ECO:0000313" key="11">
    <source>
        <dbReference type="Proteomes" id="UP000186074"/>
    </source>
</evidence>
<dbReference type="GO" id="GO:0005829">
    <property type="term" value="C:cytosol"/>
    <property type="evidence" value="ECO:0007669"/>
    <property type="project" value="TreeGrafter"/>
</dbReference>
<dbReference type="SUPFAM" id="SSF52172">
    <property type="entry name" value="CheY-like"/>
    <property type="match status" value="1"/>
</dbReference>
<dbReference type="PROSITE" id="PS50110">
    <property type="entry name" value="RESPONSE_REGULATORY"/>
    <property type="match status" value="1"/>
</dbReference>
<feature type="domain" description="OmpR/PhoB-type" evidence="9">
    <location>
        <begin position="119"/>
        <end position="213"/>
    </location>
</feature>
<dbReference type="InterPro" id="IPR001789">
    <property type="entry name" value="Sig_transdc_resp-reg_receiver"/>
</dbReference>
<dbReference type="PANTHER" id="PTHR48111">
    <property type="entry name" value="REGULATOR OF RPOS"/>
    <property type="match status" value="1"/>
</dbReference>
<name>A0A1P8KJD7_9BACT</name>